<gene>
    <name evidence="1" type="ORF">QFC19_004026</name>
</gene>
<organism evidence="1 2">
    <name type="scientific">Naganishia cerealis</name>
    <dbReference type="NCBI Taxonomy" id="610337"/>
    <lineage>
        <taxon>Eukaryota</taxon>
        <taxon>Fungi</taxon>
        <taxon>Dikarya</taxon>
        <taxon>Basidiomycota</taxon>
        <taxon>Agaricomycotina</taxon>
        <taxon>Tremellomycetes</taxon>
        <taxon>Filobasidiales</taxon>
        <taxon>Filobasidiaceae</taxon>
        <taxon>Naganishia</taxon>
    </lineage>
</organism>
<dbReference type="Proteomes" id="UP001241377">
    <property type="component" value="Unassembled WGS sequence"/>
</dbReference>
<name>A0ACC2VYQ7_9TREE</name>
<keyword evidence="2" id="KW-1185">Reference proteome</keyword>
<proteinExistence type="predicted"/>
<comment type="caution">
    <text evidence="1">The sequence shown here is derived from an EMBL/GenBank/DDBJ whole genome shotgun (WGS) entry which is preliminary data.</text>
</comment>
<accession>A0ACC2VYQ7</accession>
<sequence>MPFPYKKILVVGATSGIGEDLASRILQESPATSIIAIGRRQDKLHQFVEKHGKDRATAVSFDITDLEGIPAFAERILNEHRDLDMIILNSGIQRGLDFSKPESVDLASVDLEMRTNYFSYIHLLKAFLPAFQGKQDPTAIVFVTSGLALAPLSRCPNYCASKAALHSLIMSIRFQLEQAGKGNIKIIEILPPAVQSTCSPFPSRFLETKHLTHTLPPSFPPPPLLAELHDAKHQPDIKDGRSIGMPLSEFTDAAWAGLAEGVDSIPVGQTKMGFGALEPSRKKIFEHINSQFNH</sequence>
<protein>
    <submittedName>
        <fullName evidence="1">Uncharacterized protein</fullName>
    </submittedName>
</protein>
<evidence type="ECO:0000313" key="2">
    <source>
        <dbReference type="Proteomes" id="UP001241377"/>
    </source>
</evidence>
<evidence type="ECO:0000313" key="1">
    <source>
        <dbReference type="EMBL" id="KAJ9104209.1"/>
    </source>
</evidence>
<reference evidence="1" key="1">
    <citation type="submission" date="2023-04" db="EMBL/GenBank/DDBJ databases">
        <title>Draft Genome sequencing of Naganishia species isolated from polar environments using Oxford Nanopore Technology.</title>
        <authorList>
            <person name="Leo P."/>
            <person name="Venkateswaran K."/>
        </authorList>
    </citation>
    <scope>NUCLEOTIDE SEQUENCE</scope>
    <source>
        <strain evidence="1">MNA-CCFEE 5261</strain>
    </source>
</reference>
<dbReference type="EMBL" id="JASBWR010000041">
    <property type="protein sequence ID" value="KAJ9104209.1"/>
    <property type="molecule type" value="Genomic_DNA"/>
</dbReference>